<accession>A0A9D9DIR0</accession>
<dbReference type="GO" id="GO:0008270">
    <property type="term" value="F:zinc ion binding"/>
    <property type="evidence" value="ECO:0007669"/>
    <property type="project" value="InterPro"/>
</dbReference>
<dbReference type="PANTHER" id="PTHR12756:SF11">
    <property type="entry name" value="CYTOSOLIC CARBOXYPEPTIDASE 1"/>
    <property type="match status" value="1"/>
</dbReference>
<evidence type="ECO:0000256" key="1">
    <source>
        <dbReference type="ARBA" id="ARBA00001947"/>
    </source>
</evidence>
<feature type="domain" description="Peptidase M14" evidence="4">
    <location>
        <begin position="157"/>
        <end position="425"/>
    </location>
</feature>
<evidence type="ECO:0000259" key="4">
    <source>
        <dbReference type="PROSITE" id="PS52035"/>
    </source>
</evidence>
<reference evidence="5" key="2">
    <citation type="journal article" date="2021" name="PeerJ">
        <title>Extensive microbial diversity within the chicken gut microbiome revealed by metagenomics and culture.</title>
        <authorList>
            <person name="Gilroy R."/>
            <person name="Ravi A."/>
            <person name="Getino M."/>
            <person name="Pursley I."/>
            <person name="Horton D.L."/>
            <person name="Alikhan N.F."/>
            <person name="Baker D."/>
            <person name="Gharbi K."/>
            <person name="Hall N."/>
            <person name="Watson M."/>
            <person name="Adriaenssens E.M."/>
            <person name="Foster-Nyarko E."/>
            <person name="Jarju S."/>
            <person name="Secka A."/>
            <person name="Antonio M."/>
            <person name="Oren A."/>
            <person name="Chaudhuri R.R."/>
            <person name="La Ragione R."/>
            <person name="Hildebrand F."/>
            <person name="Pallen M.J."/>
        </authorList>
    </citation>
    <scope>NUCLEOTIDE SEQUENCE</scope>
    <source>
        <strain evidence="5">15467</strain>
    </source>
</reference>
<dbReference type="Proteomes" id="UP000823635">
    <property type="component" value="Unassembled WGS sequence"/>
</dbReference>
<keyword evidence="3" id="KW-0732">Signal</keyword>
<dbReference type="SMART" id="SM00631">
    <property type="entry name" value="Zn_pept"/>
    <property type="match status" value="1"/>
</dbReference>
<evidence type="ECO:0000313" key="5">
    <source>
        <dbReference type="EMBL" id="MBO8428394.1"/>
    </source>
</evidence>
<comment type="similarity">
    <text evidence="2">Belongs to the peptidase M14 family.</text>
</comment>
<dbReference type="Pfam" id="PF00246">
    <property type="entry name" value="Peptidase_M14"/>
    <property type="match status" value="1"/>
</dbReference>
<comment type="caution">
    <text evidence="5">The sequence shown here is derived from an EMBL/GenBank/DDBJ whole genome shotgun (WGS) entry which is preliminary data.</text>
</comment>
<feature type="signal peptide" evidence="3">
    <location>
        <begin position="1"/>
        <end position="19"/>
    </location>
</feature>
<name>A0A9D9DIR0_9BACT</name>
<organism evidence="5 6">
    <name type="scientific">Candidatus Egerieousia excrementavium</name>
    <dbReference type="NCBI Taxonomy" id="2840778"/>
    <lineage>
        <taxon>Bacteria</taxon>
        <taxon>Pseudomonadati</taxon>
        <taxon>Bacteroidota</taxon>
        <taxon>Bacteroidia</taxon>
        <taxon>Bacteroidales</taxon>
        <taxon>Candidatus Egerieousia</taxon>
    </lineage>
</organism>
<dbReference type="InterPro" id="IPR000834">
    <property type="entry name" value="Peptidase_M14"/>
</dbReference>
<gene>
    <name evidence="5" type="ORF">IAC68_00470</name>
</gene>
<sequence>MKTATAGTILLLLFTCISAAESAAQVKMSEKAENSGIRFTTDFESGSLDSVELKKAAMVSSQMQKPEILFEFDIYSRLDPANPADPKLAPSGRWFYFKMERVKDKQITLNFHNTDPKRPYYSYDGENFTRFSPEEAPEYGKITKRFEHDTVYIAYFPPYTVSYLNSRIDQWSRRGCVKVESIGKSEHGRQMPLLTVTEPNPDLPDNKKHVVYIHGRIHTSETPASWHLDKLIDLITGDSGYAEDLRKNIVFYILPFTNPDGVAEGMSRSNGEGINLEVNWANADSVTAQETKNIRAFLESITKKGKGIDIALNMHSQSSDFVTYWIHTAESTSDEYYKNLMLFANLTINGNPHFYKDDLSFSSVAPRYVEGWLWERCNGKALATTFETPYTFYNRNKEGEWVTIENLQQMAENNLYAIGDYLQIKSPERLVTGSPCKKGGFAKARDYGHFYFGKNYLVARKEGAKAVFRIKDLPAGKYGVYSWKVGKNERISGDGENEWQRIDSIVQSRDGAFKYVYHSTSAGEKLDNLLFIKE</sequence>
<dbReference type="InterPro" id="IPR040626">
    <property type="entry name" value="Pepdidase_M14_N"/>
</dbReference>
<reference evidence="5" key="1">
    <citation type="submission" date="2020-10" db="EMBL/GenBank/DDBJ databases">
        <authorList>
            <person name="Gilroy R."/>
        </authorList>
    </citation>
    <scope>NUCLEOTIDE SEQUENCE</scope>
    <source>
        <strain evidence="5">15467</strain>
    </source>
</reference>
<feature type="active site" description="Proton donor/acceptor" evidence="2">
    <location>
        <position position="387"/>
    </location>
</feature>
<protein>
    <recommendedName>
        <fullName evidence="4">Peptidase M14 domain-containing protein</fullName>
    </recommendedName>
</protein>
<evidence type="ECO:0000256" key="2">
    <source>
        <dbReference type="PROSITE-ProRule" id="PRU01379"/>
    </source>
</evidence>
<evidence type="ECO:0000256" key="3">
    <source>
        <dbReference type="SAM" id="SignalP"/>
    </source>
</evidence>
<dbReference type="GO" id="GO:0004181">
    <property type="term" value="F:metallocarboxypeptidase activity"/>
    <property type="evidence" value="ECO:0007669"/>
    <property type="project" value="InterPro"/>
</dbReference>
<dbReference type="SUPFAM" id="SSF53187">
    <property type="entry name" value="Zn-dependent exopeptidases"/>
    <property type="match status" value="1"/>
</dbReference>
<comment type="cofactor">
    <cofactor evidence="1">
        <name>Zn(2+)</name>
        <dbReference type="ChEBI" id="CHEBI:29105"/>
    </cofactor>
</comment>
<dbReference type="PANTHER" id="PTHR12756">
    <property type="entry name" value="CYTOSOLIC CARBOXYPEPTIDASE"/>
    <property type="match status" value="1"/>
</dbReference>
<feature type="chain" id="PRO_5039045930" description="Peptidase M14 domain-containing protein" evidence="3">
    <location>
        <begin position="20"/>
        <end position="534"/>
    </location>
</feature>
<dbReference type="InterPro" id="IPR050821">
    <property type="entry name" value="Cytosolic_carboxypeptidase"/>
</dbReference>
<dbReference type="EMBL" id="JADINB010000010">
    <property type="protein sequence ID" value="MBO8428394.1"/>
    <property type="molecule type" value="Genomic_DNA"/>
</dbReference>
<proteinExistence type="inferred from homology"/>
<dbReference type="PROSITE" id="PS52035">
    <property type="entry name" value="PEPTIDASE_M14"/>
    <property type="match status" value="1"/>
</dbReference>
<dbReference type="Gene3D" id="3.40.630.10">
    <property type="entry name" value="Zn peptidases"/>
    <property type="match status" value="1"/>
</dbReference>
<dbReference type="Pfam" id="PF18027">
    <property type="entry name" value="Pepdidase_M14_N"/>
    <property type="match status" value="1"/>
</dbReference>
<dbReference type="GO" id="GO:0006508">
    <property type="term" value="P:proteolysis"/>
    <property type="evidence" value="ECO:0007669"/>
    <property type="project" value="InterPro"/>
</dbReference>
<dbReference type="AlphaFoldDB" id="A0A9D9DIR0"/>
<dbReference type="Gene3D" id="2.60.40.3120">
    <property type="match status" value="1"/>
</dbReference>
<evidence type="ECO:0000313" key="6">
    <source>
        <dbReference type="Proteomes" id="UP000823635"/>
    </source>
</evidence>